<keyword evidence="3" id="KW-0808">Transferase</keyword>
<dbReference type="SUPFAM" id="SSF56112">
    <property type="entry name" value="Protein kinase-like (PK-like)"/>
    <property type="match status" value="1"/>
</dbReference>
<keyword evidence="3" id="KW-0418">Kinase</keyword>
<dbReference type="GO" id="GO:0005524">
    <property type="term" value="F:ATP binding"/>
    <property type="evidence" value="ECO:0007669"/>
    <property type="project" value="InterPro"/>
</dbReference>
<dbReference type="Pfam" id="PF07714">
    <property type="entry name" value="PK_Tyr_Ser-Thr"/>
    <property type="match status" value="1"/>
</dbReference>
<dbReference type="Proteomes" id="UP001327560">
    <property type="component" value="Chromosome 4"/>
</dbReference>
<organism evidence="3 4">
    <name type="scientific">Canna indica</name>
    <name type="common">Indian-shot</name>
    <dbReference type="NCBI Taxonomy" id="4628"/>
    <lineage>
        <taxon>Eukaryota</taxon>
        <taxon>Viridiplantae</taxon>
        <taxon>Streptophyta</taxon>
        <taxon>Embryophyta</taxon>
        <taxon>Tracheophyta</taxon>
        <taxon>Spermatophyta</taxon>
        <taxon>Magnoliopsida</taxon>
        <taxon>Liliopsida</taxon>
        <taxon>Zingiberales</taxon>
        <taxon>Cannaceae</taxon>
        <taxon>Canna</taxon>
    </lineage>
</organism>
<dbReference type="PROSITE" id="PS50011">
    <property type="entry name" value="PROTEIN_KINASE_DOM"/>
    <property type="match status" value="1"/>
</dbReference>
<evidence type="ECO:0000313" key="3">
    <source>
        <dbReference type="EMBL" id="WOL04739.1"/>
    </source>
</evidence>
<proteinExistence type="predicted"/>
<accession>A0AAQ3QBJ1</accession>
<feature type="region of interest" description="Disordered" evidence="1">
    <location>
        <begin position="121"/>
        <end position="150"/>
    </location>
</feature>
<feature type="domain" description="Protein kinase" evidence="2">
    <location>
        <begin position="1"/>
        <end position="116"/>
    </location>
</feature>
<dbReference type="Gene3D" id="1.10.510.10">
    <property type="entry name" value="Transferase(Phosphotransferase) domain 1"/>
    <property type="match status" value="1"/>
</dbReference>
<keyword evidence="4" id="KW-1185">Reference proteome</keyword>
<evidence type="ECO:0000259" key="2">
    <source>
        <dbReference type="PROSITE" id="PS50011"/>
    </source>
</evidence>
<sequence length="150" mass="16862">MGNCWGTQVKGETAFASGHLSSRSDVYSFGVVLLEMLTGRRAIDKNRPAGEHSLVEWAKPFLTSKRRIISILDPRLERQYSLAEAQKAAVLALQCLSLEAKHRPTMDQVVIALEQLQDAKDIGRSPKTEQKSRSQRARGTAHLHRWRSLN</sequence>
<dbReference type="InterPro" id="IPR050823">
    <property type="entry name" value="Plant_Ser_Thr_Prot_Kinase"/>
</dbReference>
<name>A0AAQ3QBJ1_9LILI</name>
<evidence type="ECO:0000313" key="4">
    <source>
        <dbReference type="Proteomes" id="UP001327560"/>
    </source>
</evidence>
<dbReference type="GO" id="GO:0004672">
    <property type="term" value="F:protein kinase activity"/>
    <property type="evidence" value="ECO:0007669"/>
    <property type="project" value="InterPro"/>
</dbReference>
<evidence type="ECO:0000256" key="1">
    <source>
        <dbReference type="SAM" id="MobiDB-lite"/>
    </source>
</evidence>
<dbReference type="PANTHER" id="PTHR45621">
    <property type="entry name" value="OS01G0588500 PROTEIN-RELATED"/>
    <property type="match status" value="1"/>
</dbReference>
<gene>
    <name evidence="3" type="ORF">Cni_G13461</name>
</gene>
<protein>
    <submittedName>
        <fullName evidence="3">Serine/threonine-protein kinase NAK</fullName>
    </submittedName>
</protein>
<dbReference type="EMBL" id="CP136893">
    <property type="protein sequence ID" value="WOL04739.1"/>
    <property type="molecule type" value="Genomic_DNA"/>
</dbReference>
<feature type="compositionally biased region" description="Basic and acidic residues" evidence="1">
    <location>
        <begin position="121"/>
        <end position="132"/>
    </location>
</feature>
<reference evidence="3 4" key="1">
    <citation type="submission" date="2023-10" db="EMBL/GenBank/DDBJ databases">
        <title>Chromosome-scale genome assembly provides insights into flower coloration mechanisms of Canna indica.</title>
        <authorList>
            <person name="Li C."/>
        </authorList>
    </citation>
    <scope>NUCLEOTIDE SEQUENCE [LARGE SCALE GENOMIC DNA]</scope>
    <source>
        <tissue evidence="3">Flower</tissue>
    </source>
</reference>
<dbReference type="AlphaFoldDB" id="A0AAQ3QBJ1"/>
<dbReference type="InterPro" id="IPR001245">
    <property type="entry name" value="Ser-Thr/Tyr_kinase_cat_dom"/>
</dbReference>
<feature type="compositionally biased region" description="Basic residues" evidence="1">
    <location>
        <begin position="133"/>
        <end position="150"/>
    </location>
</feature>
<dbReference type="InterPro" id="IPR011009">
    <property type="entry name" value="Kinase-like_dom_sf"/>
</dbReference>
<dbReference type="InterPro" id="IPR000719">
    <property type="entry name" value="Prot_kinase_dom"/>
</dbReference>